<evidence type="ECO:0000313" key="4">
    <source>
        <dbReference type="Proteomes" id="UP000323521"/>
    </source>
</evidence>
<organism evidence="3 4">
    <name type="scientific">Formimonas warabiya</name>
    <dbReference type="NCBI Taxonomy" id="1761012"/>
    <lineage>
        <taxon>Bacteria</taxon>
        <taxon>Bacillati</taxon>
        <taxon>Bacillota</taxon>
        <taxon>Clostridia</taxon>
        <taxon>Eubacteriales</taxon>
        <taxon>Peptococcaceae</taxon>
        <taxon>Candidatus Formimonas</taxon>
    </lineage>
</organism>
<dbReference type="AlphaFoldDB" id="A0A3G1KMS6"/>
<dbReference type="KEGG" id="fwa:DCMF_01950"/>
<accession>A0A3G1KMS6</accession>
<dbReference type="CDD" id="cd07012">
    <property type="entry name" value="PBP2_Bug_TTT"/>
    <property type="match status" value="1"/>
</dbReference>
<keyword evidence="4" id="KW-1185">Reference proteome</keyword>
<gene>
    <name evidence="3" type="ORF">DCMF_01950</name>
</gene>
<dbReference type="Proteomes" id="UP000323521">
    <property type="component" value="Chromosome"/>
</dbReference>
<proteinExistence type="inferred from homology"/>
<dbReference type="PANTHER" id="PTHR42928:SF5">
    <property type="entry name" value="BLR1237 PROTEIN"/>
    <property type="match status" value="1"/>
</dbReference>
<dbReference type="RefSeq" id="WP_214659032.1">
    <property type="nucleotide sequence ID" value="NZ_CP017634.1"/>
</dbReference>
<dbReference type="Pfam" id="PF03401">
    <property type="entry name" value="TctC"/>
    <property type="match status" value="1"/>
</dbReference>
<reference evidence="3 4" key="1">
    <citation type="submission" date="2016-10" db="EMBL/GenBank/DDBJ databases">
        <title>Complete Genome Sequence of Peptococcaceae strain DCMF.</title>
        <authorList>
            <person name="Edwards R.J."/>
            <person name="Holland S.I."/>
            <person name="Deshpande N.P."/>
            <person name="Wong Y.K."/>
            <person name="Ertan H."/>
            <person name="Manefield M."/>
            <person name="Russell T.L."/>
            <person name="Lee M.J."/>
        </authorList>
    </citation>
    <scope>NUCLEOTIDE SEQUENCE [LARGE SCALE GENOMIC DNA]</scope>
    <source>
        <strain evidence="3 4">DCMF</strain>
    </source>
</reference>
<dbReference type="PANTHER" id="PTHR42928">
    <property type="entry name" value="TRICARBOXYLATE-BINDING PROTEIN"/>
    <property type="match status" value="1"/>
</dbReference>
<dbReference type="PIRSF" id="PIRSF017082">
    <property type="entry name" value="YflP"/>
    <property type="match status" value="1"/>
</dbReference>
<dbReference type="Gene3D" id="3.40.190.10">
    <property type="entry name" value="Periplasmic binding protein-like II"/>
    <property type="match status" value="1"/>
</dbReference>
<dbReference type="Gene3D" id="3.40.190.150">
    <property type="entry name" value="Bordetella uptake gene, domain 1"/>
    <property type="match status" value="1"/>
</dbReference>
<evidence type="ECO:0000256" key="1">
    <source>
        <dbReference type="ARBA" id="ARBA00006987"/>
    </source>
</evidence>
<comment type="similarity">
    <text evidence="1">Belongs to the UPF0065 (bug) family.</text>
</comment>
<name>A0A3G1KMS6_FORW1</name>
<dbReference type="EMBL" id="CP017634">
    <property type="protein sequence ID" value="ATW23720.1"/>
    <property type="molecule type" value="Genomic_DNA"/>
</dbReference>
<evidence type="ECO:0008006" key="5">
    <source>
        <dbReference type="Google" id="ProtNLM"/>
    </source>
</evidence>
<dbReference type="InterPro" id="IPR005064">
    <property type="entry name" value="BUG"/>
</dbReference>
<dbReference type="InterPro" id="IPR042100">
    <property type="entry name" value="Bug_dom1"/>
</dbReference>
<evidence type="ECO:0000256" key="2">
    <source>
        <dbReference type="SAM" id="MobiDB-lite"/>
    </source>
</evidence>
<evidence type="ECO:0000313" key="3">
    <source>
        <dbReference type="EMBL" id="ATW23720.1"/>
    </source>
</evidence>
<feature type="region of interest" description="Disordered" evidence="2">
    <location>
        <begin position="29"/>
        <end position="49"/>
    </location>
</feature>
<dbReference type="SUPFAM" id="SSF53850">
    <property type="entry name" value="Periplasmic binding protein-like II"/>
    <property type="match status" value="1"/>
</dbReference>
<protein>
    <recommendedName>
        <fullName evidence="5">Tripartite tricarboxylate transporter substrate binding protein</fullName>
    </recommendedName>
</protein>
<sequence length="351" mass="38667">MNKKIKIPFMLLLLLGLVLIFSGCGTNSEGNQPSSSEASQPTNPEYPTENISWYVGSQPGGGFDTYARGVSRAMQKYIPNGDKIQILVENMPGAAHRRALEFVYNSEPDGTKLLNPNIPGNVIVQMTEKVNYDLAKVKWIGAFAVDKYVMCVSKNSKFKTIEDLQNADASKPVRFGSQGYGSTDYLLLIAAGQDMKIPNTIVTGFEGSSEVIMAMLRNEIDLLIYPITSILDYIKSGDLIPLMVLDSEKNELLPDVSTSAELGYPDLTTVAGLYRMIGVAPDTPQYMVDTLREALEKTMQDEELIQWSKDTDHPLTYISGEECAESIEKLQTAWAKYIDAIQKSTGGATMQ</sequence>
<dbReference type="PROSITE" id="PS51257">
    <property type="entry name" value="PROKAR_LIPOPROTEIN"/>
    <property type="match status" value="1"/>
</dbReference>